<feature type="region of interest" description="Disordered" evidence="1">
    <location>
        <begin position="72"/>
        <end position="112"/>
    </location>
</feature>
<evidence type="ECO:0000256" key="1">
    <source>
        <dbReference type="SAM" id="MobiDB-lite"/>
    </source>
</evidence>
<proteinExistence type="predicted"/>
<gene>
    <name evidence="2" type="ORF">XH94_02625</name>
</gene>
<comment type="caution">
    <text evidence="2">The sequence shown here is derived from an EMBL/GenBank/DDBJ whole genome shotgun (WGS) entry which is preliminary data.</text>
</comment>
<feature type="compositionally biased region" description="Basic and acidic residues" evidence="1">
    <location>
        <begin position="94"/>
        <end position="103"/>
    </location>
</feature>
<feature type="compositionally biased region" description="Basic residues" evidence="1">
    <location>
        <begin position="79"/>
        <end position="89"/>
    </location>
</feature>
<evidence type="ECO:0000313" key="2">
    <source>
        <dbReference type="EMBL" id="RXH42455.1"/>
    </source>
</evidence>
<reference evidence="2 3" key="1">
    <citation type="submission" date="2015-04" db="EMBL/GenBank/DDBJ databases">
        <title>Comparative genomics of rhizobia nodulating Arachis hypogaea in China.</title>
        <authorList>
            <person name="Li Y."/>
        </authorList>
    </citation>
    <scope>NUCLEOTIDE SEQUENCE [LARGE SCALE GENOMIC DNA]</scope>
    <source>
        <strain evidence="2 3">CCBAU 51787</strain>
    </source>
</reference>
<protein>
    <submittedName>
        <fullName evidence="2">Uncharacterized protein</fullName>
    </submittedName>
</protein>
<dbReference type="AlphaFoldDB" id="A0A4Q0SQZ5"/>
<organism evidence="2 3">
    <name type="scientific">Bradyrhizobium zhanjiangense</name>
    <dbReference type="NCBI Taxonomy" id="1325107"/>
    <lineage>
        <taxon>Bacteria</taxon>
        <taxon>Pseudomonadati</taxon>
        <taxon>Pseudomonadota</taxon>
        <taxon>Alphaproteobacteria</taxon>
        <taxon>Hyphomicrobiales</taxon>
        <taxon>Nitrobacteraceae</taxon>
        <taxon>Bradyrhizobium</taxon>
    </lineage>
</organism>
<sequence>MSRKPAARIGHRATIVRRGHDDGATTAAKFSKKFAASFRDVESINRESSCASLPPICASASQCRVVTSVPLPQAWPSRRPWRNRPRRRPSPTWREGRHSDIRRSAHSRAHPQ</sequence>
<name>A0A4Q0SQZ5_9BRAD</name>
<dbReference type="EMBL" id="LBJM01000005">
    <property type="protein sequence ID" value="RXH42455.1"/>
    <property type="molecule type" value="Genomic_DNA"/>
</dbReference>
<accession>A0A4Q0SQZ5</accession>
<evidence type="ECO:0000313" key="3">
    <source>
        <dbReference type="Proteomes" id="UP000290565"/>
    </source>
</evidence>
<dbReference type="Proteomes" id="UP000290565">
    <property type="component" value="Unassembled WGS sequence"/>
</dbReference>